<accession>A0A387HCF1</accession>
<organism evidence="1 2">
    <name type="scientific">Streptomyces hundungensis</name>
    <dbReference type="NCBI Taxonomy" id="1077946"/>
    <lineage>
        <taxon>Bacteria</taxon>
        <taxon>Bacillati</taxon>
        <taxon>Actinomycetota</taxon>
        <taxon>Actinomycetes</taxon>
        <taxon>Kitasatosporales</taxon>
        <taxon>Streptomycetaceae</taxon>
        <taxon>Streptomyces</taxon>
    </lineage>
</organism>
<protein>
    <submittedName>
        <fullName evidence="1">Uncharacterized protein</fullName>
    </submittedName>
</protein>
<dbReference type="KEGG" id="shun:DWB77_00519"/>
<evidence type="ECO:0000313" key="2">
    <source>
        <dbReference type="Proteomes" id="UP000271554"/>
    </source>
</evidence>
<dbReference type="EMBL" id="CP032698">
    <property type="protein sequence ID" value="AYG78412.1"/>
    <property type="molecule type" value="Genomic_DNA"/>
</dbReference>
<evidence type="ECO:0000313" key="1">
    <source>
        <dbReference type="EMBL" id="AYG78412.1"/>
    </source>
</evidence>
<reference evidence="1 2" key="1">
    <citation type="submission" date="2018-10" db="EMBL/GenBank/DDBJ databases">
        <title>Relationship between Morphology and Antimicrobial Activity in Streptomyces.</title>
        <authorList>
            <person name="Kang H.J."/>
            <person name="Kim S.B."/>
        </authorList>
    </citation>
    <scope>NUCLEOTIDE SEQUENCE [LARGE SCALE GENOMIC DNA]</scope>
    <source>
        <strain evidence="1 2">BH38</strain>
    </source>
</reference>
<proteinExistence type="predicted"/>
<gene>
    <name evidence="1" type="ORF">DWB77_00519</name>
</gene>
<keyword evidence="2" id="KW-1185">Reference proteome</keyword>
<name>A0A387HCF1_9ACTN</name>
<sequence>MILDAQKISTISQLAVDAVNITGETVAITFGTSPVVLPVPLVTLVRELIAN</sequence>
<dbReference type="AlphaFoldDB" id="A0A387HCF1"/>
<dbReference type="Proteomes" id="UP000271554">
    <property type="component" value="Chromosome"/>
</dbReference>